<dbReference type="RefSeq" id="WP_114076630.1">
    <property type="nucleotide sequence ID" value="NZ_CP030918.1"/>
</dbReference>
<dbReference type="OrthoDB" id="420651at2"/>
<dbReference type="Pfam" id="PF00753">
    <property type="entry name" value="Lactamase_B"/>
    <property type="match status" value="1"/>
</dbReference>
<dbReference type="InterPro" id="IPR001279">
    <property type="entry name" value="Metallo-B-lactamas"/>
</dbReference>
<organism evidence="3 4">
    <name type="scientific">Paracoccus suum</name>
    <dbReference type="NCBI Taxonomy" id="2259340"/>
    <lineage>
        <taxon>Bacteria</taxon>
        <taxon>Pseudomonadati</taxon>
        <taxon>Pseudomonadota</taxon>
        <taxon>Alphaproteobacteria</taxon>
        <taxon>Rhodobacterales</taxon>
        <taxon>Paracoccaceae</taxon>
        <taxon>Paracoccus</taxon>
    </lineage>
</organism>
<keyword evidence="4" id="KW-1185">Reference proteome</keyword>
<dbReference type="GO" id="GO:0017001">
    <property type="term" value="P:antibiotic catabolic process"/>
    <property type="evidence" value="ECO:0007669"/>
    <property type="project" value="UniProtKB-ARBA"/>
</dbReference>
<name>A0A344PLQ8_9RHOB</name>
<dbReference type="InterPro" id="IPR050855">
    <property type="entry name" value="NDM-1-like"/>
</dbReference>
<dbReference type="SUPFAM" id="SSF56281">
    <property type="entry name" value="Metallo-hydrolase/oxidoreductase"/>
    <property type="match status" value="1"/>
</dbReference>
<dbReference type="SMART" id="SM00849">
    <property type="entry name" value="Lactamase_B"/>
    <property type="match status" value="1"/>
</dbReference>
<dbReference type="EMBL" id="CP030918">
    <property type="protein sequence ID" value="AXC50313.1"/>
    <property type="molecule type" value="Genomic_DNA"/>
</dbReference>
<accession>A0A344PLQ8</accession>
<dbReference type="GO" id="GO:0016787">
    <property type="term" value="F:hydrolase activity"/>
    <property type="evidence" value="ECO:0007669"/>
    <property type="project" value="UniProtKB-KW"/>
</dbReference>
<evidence type="ECO:0000313" key="4">
    <source>
        <dbReference type="Proteomes" id="UP000252023"/>
    </source>
</evidence>
<sequence>MFHLLVMACTVGGTCAERWLPQGDNAQIAACEAGATAVASPWLAAHSMRGEGQRCAPTDTLPTLTLAPVASGVWVHLGAPGTASADNHGEIANSGVVTGPRGVAVIDPGGTRAEAEALLAAIRRLTPLPVTTVVLTHAHPDHSLGAELFHEAGAQVIANAALPASLAARRATWESGYRETLGEAAWHGSAFIAPDKLLAEGEAVGFGGDSLDLTPQPPGHSDADLTAWHGASRTLFTGDLLFRGTTPVLDGSIIGWLAWLGKAPEPPPDHVVPGHGPVAAGWVEGSAETRSYLEALAQTVRAAIAEGRSLSEAIPQVVEAMRPLAADLGDFDATTARDAASAFKELEWE</sequence>
<gene>
    <name evidence="3" type="ORF">DRW48_11955</name>
</gene>
<dbReference type="NCBIfam" id="TIGR04559">
    <property type="entry name" value="SoxH_rel_PQQ_2"/>
    <property type="match status" value="1"/>
</dbReference>
<protein>
    <submittedName>
        <fullName evidence="3">Quinoprotein relay system zinc metallohydrolase 2</fullName>
    </submittedName>
</protein>
<evidence type="ECO:0000313" key="3">
    <source>
        <dbReference type="EMBL" id="AXC50313.1"/>
    </source>
</evidence>
<dbReference type="KEGG" id="pars:DRW48_11955"/>
<evidence type="ECO:0000259" key="2">
    <source>
        <dbReference type="SMART" id="SM00849"/>
    </source>
</evidence>
<comment type="similarity">
    <text evidence="1">Belongs to the metallo-beta-lactamase superfamily. Class-B beta-lactamase family.</text>
</comment>
<dbReference type="InterPro" id="IPR036866">
    <property type="entry name" value="RibonucZ/Hydroxyglut_hydro"/>
</dbReference>
<dbReference type="PANTHER" id="PTHR42951:SF4">
    <property type="entry name" value="ACYL-COENZYME A THIOESTERASE MBLAC2"/>
    <property type="match status" value="1"/>
</dbReference>
<evidence type="ECO:0000256" key="1">
    <source>
        <dbReference type="ARBA" id="ARBA00005250"/>
    </source>
</evidence>
<dbReference type="CDD" id="cd16282">
    <property type="entry name" value="metallo-hydrolase-like_MBL-fold"/>
    <property type="match status" value="1"/>
</dbReference>
<dbReference type="PANTHER" id="PTHR42951">
    <property type="entry name" value="METALLO-BETA-LACTAMASE DOMAIN-CONTAINING"/>
    <property type="match status" value="1"/>
</dbReference>
<proteinExistence type="inferred from homology"/>
<dbReference type="Gene3D" id="3.60.15.10">
    <property type="entry name" value="Ribonuclease Z/Hydroxyacylglutathione hydrolase-like"/>
    <property type="match status" value="1"/>
</dbReference>
<dbReference type="Proteomes" id="UP000252023">
    <property type="component" value="Chromosome"/>
</dbReference>
<keyword evidence="3" id="KW-0378">Hydrolase</keyword>
<feature type="domain" description="Metallo-beta-lactamase" evidence="2">
    <location>
        <begin position="91"/>
        <end position="275"/>
    </location>
</feature>
<reference evidence="4" key="1">
    <citation type="submission" date="2018-07" db="EMBL/GenBank/DDBJ databases">
        <title>Genome sequencing of Paracoccus sp. SC2-6.</title>
        <authorList>
            <person name="Heo J."/>
            <person name="Kim S.-J."/>
            <person name="Kwon S.-W."/>
        </authorList>
    </citation>
    <scope>NUCLEOTIDE SEQUENCE [LARGE SCALE GENOMIC DNA]</scope>
    <source>
        <strain evidence="4">SC2-6</strain>
    </source>
</reference>
<dbReference type="InterPro" id="IPR030829">
    <property type="entry name" value="SoxH-rel_PQQ_2"/>
</dbReference>
<dbReference type="AlphaFoldDB" id="A0A344PLQ8"/>